<sequence>MKKLNKQQTGYNQWKYTQREVPSSQLQSPKAMNTYGAMAGLLTYSPLIRPSRRDHIETVATEWIAVNRAYSCGTVPELHRIPF</sequence>
<protein>
    <submittedName>
        <fullName evidence="3">Uncharacterized protein</fullName>
    </submittedName>
</protein>
<dbReference type="AlphaFoldDB" id="A0A841JEQ3"/>
<proteinExistence type="predicted"/>
<organism evidence="3 5">
    <name type="scientific">Mucilaginibacter lappiensis</name>
    <dbReference type="NCBI Taxonomy" id="354630"/>
    <lineage>
        <taxon>Bacteria</taxon>
        <taxon>Pseudomonadati</taxon>
        <taxon>Bacteroidota</taxon>
        <taxon>Sphingobacteriia</taxon>
        <taxon>Sphingobacteriales</taxon>
        <taxon>Sphingobacteriaceae</taxon>
        <taxon>Mucilaginibacter</taxon>
    </lineage>
</organism>
<evidence type="ECO:0000313" key="2">
    <source>
        <dbReference type="EMBL" id="MBB6111919.1"/>
    </source>
</evidence>
<comment type="caution">
    <text evidence="3">The sequence shown here is derived from an EMBL/GenBank/DDBJ whole genome shotgun (WGS) entry which is preliminary data.</text>
</comment>
<dbReference type="EMBL" id="JACHCB010000015">
    <property type="protein sequence ID" value="MBB6111919.1"/>
    <property type="molecule type" value="Genomic_DNA"/>
</dbReference>
<accession>A0A841JEQ3</accession>
<dbReference type="EMBL" id="JACHCA010000002">
    <property type="protein sequence ID" value="MBB6126561.1"/>
    <property type="molecule type" value="Genomic_DNA"/>
</dbReference>
<reference evidence="4 5" key="1">
    <citation type="submission" date="2020-08" db="EMBL/GenBank/DDBJ databases">
        <title>Genomic Encyclopedia of Type Strains, Phase IV (KMG-V): Genome sequencing to study the core and pangenomes of soil and plant-associated prokaryotes.</title>
        <authorList>
            <person name="Whitman W."/>
        </authorList>
    </citation>
    <scope>NUCLEOTIDE SEQUENCE [LARGE SCALE GENOMIC DNA]</scope>
    <source>
        <strain evidence="2 4">ANJLi2</strain>
        <strain evidence="3 5">MP601</strain>
    </source>
</reference>
<evidence type="ECO:0000313" key="5">
    <source>
        <dbReference type="Proteomes" id="UP000548326"/>
    </source>
</evidence>
<dbReference type="Proteomes" id="UP000541583">
    <property type="component" value="Unassembled WGS sequence"/>
</dbReference>
<dbReference type="Proteomes" id="UP000548326">
    <property type="component" value="Unassembled WGS sequence"/>
</dbReference>
<evidence type="ECO:0000256" key="1">
    <source>
        <dbReference type="SAM" id="MobiDB-lite"/>
    </source>
</evidence>
<feature type="region of interest" description="Disordered" evidence="1">
    <location>
        <begin position="1"/>
        <end position="27"/>
    </location>
</feature>
<gene>
    <name evidence="3" type="ORF">HDF22_000666</name>
    <name evidence="2" type="ORF">HDF23_004692</name>
</gene>
<name>A0A841JEQ3_9SPHI</name>
<keyword evidence="4" id="KW-1185">Reference proteome</keyword>
<evidence type="ECO:0000313" key="3">
    <source>
        <dbReference type="EMBL" id="MBB6126561.1"/>
    </source>
</evidence>
<evidence type="ECO:0000313" key="4">
    <source>
        <dbReference type="Proteomes" id="UP000541583"/>
    </source>
</evidence>